<proteinExistence type="predicted"/>
<dbReference type="InterPro" id="IPR029058">
    <property type="entry name" value="AB_hydrolase_fold"/>
</dbReference>
<dbReference type="PANTHER" id="PTHR43433">
    <property type="entry name" value="HYDROLASE, ALPHA/BETA FOLD FAMILY PROTEIN"/>
    <property type="match status" value="1"/>
</dbReference>
<evidence type="ECO:0000313" key="2">
    <source>
        <dbReference type="EMBL" id="GCL61822.1"/>
    </source>
</evidence>
<evidence type="ECO:0000313" key="3">
    <source>
        <dbReference type="Proteomes" id="UP000301751"/>
    </source>
</evidence>
<dbReference type="PANTHER" id="PTHR43433:SF5">
    <property type="entry name" value="AB HYDROLASE-1 DOMAIN-CONTAINING PROTEIN"/>
    <property type="match status" value="1"/>
</dbReference>
<evidence type="ECO:0000259" key="1">
    <source>
        <dbReference type="Pfam" id="PF00561"/>
    </source>
</evidence>
<comment type="caution">
    <text evidence="2">The sequence shown here is derived from an EMBL/GenBank/DDBJ whole genome shotgun (WGS) entry which is preliminary data.</text>
</comment>
<dbReference type="InterPro" id="IPR050471">
    <property type="entry name" value="AB_hydrolase"/>
</dbReference>
<dbReference type="RefSeq" id="WP_137731589.1">
    <property type="nucleotide sequence ID" value="NZ_BJCL01000002.1"/>
</dbReference>
<dbReference type="OrthoDB" id="9798888at2"/>
<dbReference type="InterPro" id="IPR000073">
    <property type="entry name" value="AB_hydrolase_1"/>
</dbReference>
<accession>A0A480AP29</accession>
<feature type="domain" description="AB hydrolase-1" evidence="1">
    <location>
        <begin position="22"/>
        <end position="274"/>
    </location>
</feature>
<sequence length="293" mass="31253">MKLQANGLQIEVDVQGPAGGEPVLLIMGLGMQLVAWPEELVAELVARGFRVIRFDNRDIGLSQGHDHLGMPRMVGAMLRYTLRLPVPSPYTLRDMADDAAGVLTALGIPAAHVCGASMGGMIAQQMALRHPQQVKSLTLIMTTSGARHLPQPSLRVRQALLARPRSTAVADVVAHMEGLVHTIGSPGYRPEPARLRERLEASVRRAYRPAGTARQLLAIVADGDRTPLLRQIRHPTRVIHGADDPLVPPAAGQHLASLIPGATLDLVPGMGHDLPLPLLPRIADGIATAAGRA</sequence>
<dbReference type="GO" id="GO:0004806">
    <property type="term" value="F:triacylglycerol lipase activity"/>
    <property type="evidence" value="ECO:0007669"/>
    <property type="project" value="TreeGrafter"/>
</dbReference>
<reference evidence="3" key="1">
    <citation type="submission" date="2019-03" db="EMBL/GenBank/DDBJ databases">
        <title>Aquabacterium pictum sp.nov., the first bacteriochlorophyll a-containing freshwater bacterium in the genus Aquabacterium of the class Betaproteobacteria.</title>
        <authorList>
            <person name="Hirose S."/>
            <person name="Tank M."/>
            <person name="Hara E."/>
            <person name="Tamaki H."/>
            <person name="Takaichi S."/>
            <person name="Haruta S."/>
            <person name="Hanada S."/>
        </authorList>
    </citation>
    <scope>NUCLEOTIDE SEQUENCE [LARGE SCALE GENOMIC DNA]</scope>
    <source>
        <strain evidence="3">W35</strain>
    </source>
</reference>
<dbReference type="Proteomes" id="UP000301751">
    <property type="component" value="Unassembled WGS sequence"/>
</dbReference>
<dbReference type="EMBL" id="BJCL01000002">
    <property type="protein sequence ID" value="GCL61822.1"/>
    <property type="molecule type" value="Genomic_DNA"/>
</dbReference>
<dbReference type="AlphaFoldDB" id="A0A480AP29"/>
<dbReference type="Pfam" id="PF00561">
    <property type="entry name" value="Abhydrolase_1"/>
    <property type="match status" value="1"/>
</dbReference>
<keyword evidence="2" id="KW-0378">Hydrolase</keyword>
<dbReference type="SUPFAM" id="SSF53474">
    <property type="entry name" value="alpha/beta-Hydrolases"/>
    <property type="match status" value="1"/>
</dbReference>
<organism evidence="2 3">
    <name type="scientific">Pseudaquabacterium pictum</name>
    <dbReference type="NCBI Taxonomy" id="2315236"/>
    <lineage>
        <taxon>Bacteria</taxon>
        <taxon>Pseudomonadati</taxon>
        <taxon>Pseudomonadota</taxon>
        <taxon>Betaproteobacteria</taxon>
        <taxon>Burkholderiales</taxon>
        <taxon>Sphaerotilaceae</taxon>
        <taxon>Pseudaquabacterium</taxon>
    </lineage>
</organism>
<dbReference type="Gene3D" id="3.40.50.1820">
    <property type="entry name" value="alpha/beta hydrolase"/>
    <property type="match status" value="1"/>
</dbReference>
<gene>
    <name evidence="2" type="ORF">AQPW35_09030</name>
</gene>
<name>A0A480AP29_9BURK</name>
<protein>
    <submittedName>
        <fullName evidence="2">Hydrolase</fullName>
    </submittedName>
</protein>
<dbReference type="GO" id="GO:0046503">
    <property type="term" value="P:glycerolipid catabolic process"/>
    <property type="evidence" value="ECO:0007669"/>
    <property type="project" value="TreeGrafter"/>
</dbReference>
<keyword evidence="3" id="KW-1185">Reference proteome</keyword>